<dbReference type="EMBL" id="CYHB01000003">
    <property type="protein sequence ID" value="CUA85562.1"/>
    <property type="molecule type" value="Genomic_DNA"/>
</dbReference>
<evidence type="ECO:0000256" key="3">
    <source>
        <dbReference type="ARBA" id="ARBA00022692"/>
    </source>
</evidence>
<proteinExistence type="predicted"/>
<dbReference type="GO" id="GO:0034755">
    <property type="term" value="P:iron ion transmembrane transport"/>
    <property type="evidence" value="ECO:0007669"/>
    <property type="project" value="TreeGrafter"/>
</dbReference>
<evidence type="ECO:0000256" key="4">
    <source>
        <dbReference type="ARBA" id="ARBA00022847"/>
    </source>
</evidence>
<evidence type="ECO:0000256" key="6">
    <source>
        <dbReference type="ARBA" id="ARBA00023136"/>
    </source>
</evidence>
<keyword evidence="3 7" id="KW-0812">Transmembrane</keyword>
<evidence type="ECO:0000256" key="5">
    <source>
        <dbReference type="ARBA" id="ARBA00022989"/>
    </source>
</evidence>
<dbReference type="PANTHER" id="PTHR11706">
    <property type="entry name" value="SOLUTE CARRIER PROTEIN FAMILY 11 MEMBER"/>
    <property type="match status" value="1"/>
</dbReference>
<feature type="transmembrane region" description="Helical" evidence="7">
    <location>
        <begin position="185"/>
        <end position="205"/>
    </location>
</feature>
<keyword evidence="6 7" id="KW-0472">Membrane</keyword>
<feature type="transmembrane region" description="Helical" evidence="7">
    <location>
        <begin position="38"/>
        <end position="60"/>
    </location>
</feature>
<dbReference type="PRINTS" id="PR00447">
    <property type="entry name" value="NATRESASSCMP"/>
</dbReference>
<dbReference type="Pfam" id="PF01566">
    <property type="entry name" value="Nramp"/>
    <property type="match status" value="1"/>
</dbReference>
<dbReference type="Proteomes" id="UP000182598">
    <property type="component" value="Unassembled WGS sequence"/>
</dbReference>
<evidence type="ECO:0000256" key="7">
    <source>
        <dbReference type="SAM" id="Phobius"/>
    </source>
</evidence>
<name>A0A0K6H3J4_9GAMM</name>
<comment type="subcellular location">
    <subcellularLocation>
        <location evidence="1">Membrane</location>
        <topology evidence="1">Multi-pass membrane protein</topology>
    </subcellularLocation>
</comment>
<dbReference type="GO" id="GO:0005384">
    <property type="term" value="F:manganese ion transmembrane transporter activity"/>
    <property type="evidence" value="ECO:0007669"/>
    <property type="project" value="TreeGrafter"/>
</dbReference>
<dbReference type="NCBIfam" id="NF037982">
    <property type="entry name" value="Nramp_1"/>
    <property type="match status" value="1"/>
</dbReference>
<keyword evidence="5 7" id="KW-1133">Transmembrane helix</keyword>
<gene>
    <name evidence="8" type="ORF">Ga0061064_1247</name>
</gene>
<feature type="transmembrane region" description="Helical" evidence="7">
    <location>
        <begin position="146"/>
        <end position="165"/>
    </location>
</feature>
<evidence type="ECO:0000256" key="2">
    <source>
        <dbReference type="ARBA" id="ARBA00022448"/>
    </source>
</evidence>
<dbReference type="InterPro" id="IPR001046">
    <property type="entry name" value="NRAMP_fam"/>
</dbReference>
<dbReference type="AlphaFoldDB" id="A0A0K6H3J4"/>
<organism evidence="8 9">
    <name type="scientific">Pseudidiomarina woesei</name>
    <dbReference type="NCBI Taxonomy" id="1381080"/>
    <lineage>
        <taxon>Bacteria</taxon>
        <taxon>Pseudomonadati</taxon>
        <taxon>Pseudomonadota</taxon>
        <taxon>Gammaproteobacteria</taxon>
        <taxon>Alteromonadales</taxon>
        <taxon>Idiomarinaceae</taxon>
        <taxon>Pseudidiomarina</taxon>
    </lineage>
</organism>
<evidence type="ECO:0000313" key="9">
    <source>
        <dbReference type="Proteomes" id="UP000182598"/>
    </source>
</evidence>
<keyword evidence="9" id="KW-1185">Reference proteome</keyword>
<feature type="transmembrane region" description="Helical" evidence="7">
    <location>
        <begin position="340"/>
        <end position="361"/>
    </location>
</feature>
<feature type="transmembrane region" description="Helical" evidence="7">
    <location>
        <begin position="317"/>
        <end position="334"/>
    </location>
</feature>
<feature type="transmembrane region" description="Helical" evidence="7">
    <location>
        <begin position="226"/>
        <end position="253"/>
    </location>
</feature>
<evidence type="ECO:0000313" key="8">
    <source>
        <dbReference type="EMBL" id="CUA85562.1"/>
    </source>
</evidence>
<feature type="transmembrane region" description="Helical" evidence="7">
    <location>
        <begin position="81"/>
        <end position="100"/>
    </location>
</feature>
<dbReference type="RefSeq" id="WP_055438915.1">
    <property type="nucleotide sequence ID" value="NZ_CYHB01000003.1"/>
</dbReference>
<feature type="transmembrane region" description="Helical" evidence="7">
    <location>
        <begin position="273"/>
        <end position="305"/>
    </location>
</feature>
<keyword evidence="2" id="KW-0813">Transport</keyword>
<feature type="transmembrane region" description="Helical" evidence="7">
    <location>
        <begin position="120"/>
        <end position="139"/>
    </location>
</feature>
<reference evidence="9" key="1">
    <citation type="submission" date="2015-08" db="EMBL/GenBank/DDBJ databases">
        <authorList>
            <person name="Varghese N."/>
        </authorList>
    </citation>
    <scope>NUCLEOTIDE SEQUENCE [LARGE SCALE GENOMIC DNA]</scope>
    <source>
        <strain evidence="9">DSM 27808</strain>
    </source>
</reference>
<feature type="transmembrane region" description="Helical" evidence="7">
    <location>
        <begin position="382"/>
        <end position="401"/>
    </location>
</feature>
<sequence>MKQKSRFSMGPAALVAAAFIGPGTVVTASLAGANFGYALLWALVFSVLATMILQEMAARLGVVTGKGLGEIIRAAIAHPGLRWLVVSLIFAAVIIGNSVYQGGNISGARMGLADLLPIDGQWIPLILGVLAAIVLWQGSYKIIENVLIGLVLLMSLAFLATFILTEPNWGDLFSGLLVPSIPSGSLLMVVALIGTTVVPYNLFLHASSCAQKWRSADDLQQARQDIYVSIPLGGLISMAIVATAAAAFFGQAISIESAADLGKAMTPLFGDGATLFMATGLFAAGLSSSLTAPLASAYALSGVLGYSNNLHDKKFRAIWLSILSVGVLIASLGLKPIEVILFAQVANGLLLPVMALFLVWVCNHRDLGEYRNSLRQNILGSIVCAVAIGLGGRSIAAGLGWL</sequence>
<keyword evidence="4" id="KW-0769">Symport</keyword>
<accession>A0A0K6H3J4</accession>
<dbReference type="GO" id="GO:0015086">
    <property type="term" value="F:cadmium ion transmembrane transporter activity"/>
    <property type="evidence" value="ECO:0007669"/>
    <property type="project" value="TreeGrafter"/>
</dbReference>
<dbReference type="GO" id="GO:0005886">
    <property type="term" value="C:plasma membrane"/>
    <property type="evidence" value="ECO:0007669"/>
    <property type="project" value="TreeGrafter"/>
</dbReference>
<dbReference type="GO" id="GO:0015293">
    <property type="term" value="F:symporter activity"/>
    <property type="evidence" value="ECO:0007669"/>
    <property type="project" value="UniProtKB-KW"/>
</dbReference>
<protein>
    <submittedName>
        <fullName evidence="8">Mn2+ and Fe2+ transporters of the NRAMP family</fullName>
    </submittedName>
</protein>
<evidence type="ECO:0000256" key="1">
    <source>
        <dbReference type="ARBA" id="ARBA00004141"/>
    </source>
</evidence>
<dbReference type="PANTHER" id="PTHR11706:SF33">
    <property type="entry name" value="NATURAL RESISTANCE-ASSOCIATED MACROPHAGE PROTEIN 2"/>
    <property type="match status" value="1"/>
</dbReference>